<reference evidence="2 3" key="1">
    <citation type="submission" date="2024-11" db="EMBL/GenBank/DDBJ databases">
        <title>A near-complete genome assembly of Cinchona calisaya.</title>
        <authorList>
            <person name="Lian D.C."/>
            <person name="Zhao X.W."/>
            <person name="Wei L."/>
        </authorList>
    </citation>
    <scope>NUCLEOTIDE SEQUENCE [LARGE SCALE GENOMIC DNA]</scope>
    <source>
        <tissue evidence="2">Nenye</tissue>
    </source>
</reference>
<dbReference type="InterPro" id="IPR006073">
    <property type="entry name" value="GTP-bd"/>
</dbReference>
<dbReference type="Gene3D" id="3.40.50.300">
    <property type="entry name" value="P-loop containing nucleotide triphosphate hydrolases"/>
    <property type="match status" value="1"/>
</dbReference>
<comment type="caution">
    <text evidence="2">The sequence shown here is derived from an EMBL/GenBank/DDBJ whole genome shotgun (WGS) entry which is preliminary data.</text>
</comment>
<feature type="domain" description="G" evidence="1">
    <location>
        <begin position="45"/>
        <end position="107"/>
    </location>
</feature>
<dbReference type="Proteomes" id="UP001630127">
    <property type="component" value="Unassembled WGS sequence"/>
</dbReference>
<dbReference type="PRINTS" id="PR00326">
    <property type="entry name" value="GTP1OBG"/>
</dbReference>
<organism evidence="2 3">
    <name type="scientific">Cinchona calisaya</name>
    <dbReference type="NCBI Taxonomy" id="153742"/>
    <lineage>
        <taxon>Eukaryota</taxon>
        <taxon>Viridiplantae</taxon>
        <taxon>Streptophyta</taxon>
        <taxon>Embryophyta</taxon>
        <taxon>Tracheophyta</taxon>
        <taxon>Spermatophyta</taxon>
        <taxon>Magnoliopsida</taxon>
        <taxon>eudicotyledons</taxon>
        <taxon>Gunneridae</taxon>
        <taxon>Pentapetalae</taxon>
        <taxon>asterids</taxon>
        <taxon>lamiids</taxon>
        <taxon>Gentianales</taxon>
        <taxon>Rubiaceae</taxon>
        <taxon>Cinchonoideae</taxon>
        <taxon>Cinchoneae</taxon>
        <taxon>Cinchona</taxon>
    </lineage>
</organism>
<accession>A0ABD3B4F1</accession>
<keyword evidence="3" id="KW-1185">Reference proteome</keyword>
<dbReference type="AlphaFoldDB" id="A0ABD3B4F1"/>
<proteinExistence type="predicted"/>
<dbReference type="Pfam" id="PF01926">
    <property type="entry name" value="MMR_HSR1"/>
    <property type="match status" value="1"/>
</dbReference>
<gene>
    <name evidence="2" type="ORF">ACH5RR_001798</name>
</gene>
<evidence type="ECO:0000259" key="1">
    <source>
        <dbReference type="Pfam" id="PF01926"/>
    </source>
</evidence>
<sequence>MRSLGQDGWKIAAALMGRHIGGEKFDVDADVISGVNELKVNKLPTIVIMGCPNVGKSALFNRLIRRREALVDNIPTDHVTPDIGEGIAKFGDLRFNVLDSAGLEAKASSGSLPSVTA</sequence>
<dbReference type="PANTHER" id="PTHR43834:SF6">
    <property type="entry name" value="GTPASE DER"/>
    <property type="match status" value="1"/>
</dbReference>
<dbReference type="PANTHER" id="PTHR43834">
    <property type="entry name" value="GTPASE DER"/>
    <property type="match status" value="1"/>
</dbReference>
<dbReference type="EMBL" id="JBJUIK010000001">
    <property type="protein sequence ID" value="KAL3538432.1"/>
    <property type="molecule type" value="Genomic_DNA"/>
</dbReference>
<dbReference type="SUPFAM" id="SSF52540">
    <property type="entry name" value="P-loop containing nucleoside triphosphate hydrolases"/>
    <property type="match status" value="1"/>
</dbReference>
<evidence type="ECO:0000313" key="3">
    <source>
        <dbReference type="Proteomes" id="UP001630127"/>
    </source>
</evidence>
<evidence type="ECO:0000313" key="2">
    <source>
        <dbReference type="EMBL" id="KAL3538432.1"/>
    </source>
</evidence>
<protein>
    <recommendedName>
        <fullName evidence="1">G domain-containing protein</fullName>
    </recommendedName>
</protein>
<dbReference type="InterPro" id="IPR027417">
    <property type="entry name" value="P-loop_NTPase"/>
</dbReference>
<name>A0ABD3B4F1_9GENT</name>